<dbReference type="EMBL" id="MZ130476">
    <property type="protein sequence ID" value="QWM89265.1"/>
    <property type="molecule type" value="Genomic_DNA"/>
</dbReference>
<keyword evidence="2" id="KW-1185">Reference proteome</keyword>
<dbReference type="GeneID" id="75691305"/>
<reference evidence="1 2" key="1">
    <citation type="submission" date="2021-04" db="EMBL/GenBank/DDBJ databases">
        <authorList>
            <person name="Shkoporov A.N."/>
            <person name="Stockdale S.R."/>
            <person name="Guerin E."/>
            <person name="Ross R.P."/>
            <person name="Hill C."/>
        </authorList>
    </citation>
    <scope>NUCLEOTIDE SEQUENCE [LARGE SCALE GENOMIC DNA]</scope>
    <source>
        <strain evidence="2">cr123_1</strain>
    </source>
</reference>
<evidence type="ECO:0000313" key="1">
    <source>
        <dbReference type="EMBL" id="QWM89265.1"/>
    </source>
</evidence>
<accession>A0AAE7RV33</accession>
<evidence type="ECO:0000313" key="2">
    <source>
        <dbReference type="Proteomes" id="UP000827429"/>
    </source>
</evidence>
<gene>
    <name evidence="1" type="primary">gp_15366</name>
</gene>
<protein>
    <submittedName>
        <fullName evidence="1">Tail sheath protein</fullName>
    </submittedName>
</protein>
<sequence length="284" mass="29710">MRQFLLGKSVAYPTALTSLAVGQLAFVALVSGVETLDSDGTKIKDKGYIYLGKSDAKGGKLVVPIYKNNFSYSKMDYAASTQYTGNFTIADVVAGSDYTVVVVKKGVGFNERNKWTATVRAKAADTVDTIAAALASQITANVGAGVTAAASAGKVTVTAKEKGVDYELTLGDDLFGTAVTQTHTTAAVADAKYITDLAIKAAADAGIEYTYQDAGELIYPDFPLNPLAQDDSADTGFTVYTIRFAEPREMKTVDQSINQIVQIAVPTGAAAIATIDKILAALAA</sequence>
<organism evidence="1 2">
    <name type="scientific">uncultured phage cr123_1</name>
    <dbReference type="NCBI Taxonomy" id="2986401"/>
    <lineage>
        <taxon>Viruses</taxon>
        <taxon>Duplodnaviria</taxon>
        <taxon>Heunggongvirae</taxon>
        <taxon>Uroviricota</taxon>
        <taxon>Caudoviricetes</taxon>
        <taxon>Crassvirales</taxon>
        <taxon>Intestiviridae</taxon>
        <taxon>Crudevirinae</taxon>
        <taxon>Delmidovirus</taxon>
        <taxon>Delmidovirus copri</taxon>
    </lineage>
</organism>
<dbReference type="RefSeq" id="YP_010358837.1">
    <property type="nucleotide sequence ID" value="NC_062766.1"/>
</dbReference>
<name>A0AAE7RV33_9CAUD</name>
<dbReference type="Proteomes" id="UP000827429">
    <property type="component" value="Segment"/>
</dbReference>
<dbReference type="KEGG" id="vg:75691305"/>
<proteinExistence type="predicted"/>